<feature type="compositionally biased region" description="Basic and acidic residues" evidence="1">
    <location>
        <begin position="10"/>
        <end position="49"/>
    </location>
</feature>
<evidence type="ECO:0000313" key="2">
    <source>
        <dbReference type="EMBL" id="MPL64458.1"/>
    </source>
</evidence>
<accession>A0A644TC12</accession>
<proteinExistence type="predicted"/>
<feature type="compositionally biased region" description="Basic and acidic residues" evidence="1">
    <location>
        <begin position="101"/>
        <end position="112"/>
    </location>
</feature>
<feature type="region of interest" description="Disordered" evidence="1">
    <location>
        <begin position="1"/>
        <end position="115"/>
    </location>
</feature>
<evidence type="ECO:0000256" key="1">
    <source>
        <dbReference type="SAM" id="MobiDB-lite"/>
    </source>
</evidence>
<feature type="compositionally biased region" description="Basic and acidic residues" evidence="1">
    <location>
        <begin position="139"/>
        <end position="156"/>
    </location>
</feature>
<comment type="caution">
    <text evidence="2">The sequence shown here is derived from an EMBL/GenBank/DDBJ whole genome shotgun (WGS) entry which is preliminary data.</text>
</comment>
<sequence length="156" mass="17310">MGEVGDGTSETEKLRRDFDAGIAENENRSPDGENPVEKNSRLGIEHGESQEQGVYRPRRTQKHGVPGSGGHIDAEGCYTRQGPSQKVEKQELLAPHASFHRRAEDEQAEHVHQKMGYVGVGEHIAKDLPYESRQQGGRIEGHVYLDQGKDISQGEK</sequence>
<organism evidence="2">
    <name type="scientific">bioreactor metagenome</name>
    <dbReference type="NCBI Taxonomy" id="1076179"/>
    <lineage>
        <taxon>unclassified sequences</taxon>
        <taxon>metagenomes</taxon>
        <taxon>ecological metagenomes</taxon>
    </lineage>
</organism>
<protein>
    <submittedName>
        <fullName evidence="2">Uncharacterized protein</fullName>
    </submittedName>
</protein>
<reference evidence="2" key="1">
    <citation type="submission" date="2019-08" db="EMBL/GenBank/DDBJ databases">
        <authorList>
            <person name="Kucharzyk K."/>
            <person name="Murdoch R.W."/>
            <person name="Higgins S."/>
            <person name="Loffler F."/>
        </authorList>
    </citation>
    <scope>NUCLEOTIDE SEQUENCE</scope>
</reference>
<name>A0A644TC12_9ZZZZ</name>
<dbReference type="AlphaFoldDB" id="A0A644TC12"/>
<feature type="region of interest" description="Disordered" evidence="1">
    <location>
        <begin position="131"/>
        <end position="156"/>
    </location>
</feature>
<gene>
    <name evidence="2" type="ORF">SDC9_10112</name>
</gene>
<dbReference type="EMBL" id="VSSQ01000025">
    <property type="protein sequence ID" value="MPL64458.1"/>
    <property type="molecule type" value="Genomic_DNA"/>
</dbReference>